<gene>
    <name evidence="7" type="primary">FGENESH: predicted gene_7.252</name>
    <name evidence="7" type="ORF">BN2166_0038670</name>
</gene>
<keyword evidence="2" id="KW-0694">RNA-binding</keyword>
<feature type="region of interest" description="Disordered" evidence="4">
    <location>
        <begin position="239"/>
        <end position="289"/>
    </location>
</feature>
<evidence type="ECO:0000256" key="2">
    <source>
        <dbReference type="PROSITE-ProRule" id="PRU00176"/>
    </source>
</evidence>
<dbReference type="SUPFAM" id="SSF54928">
    <property type="entry name" value="RNA-binding domain, RBD"/>
    <property type="match status" value="2"/>
</dbReference>
<name>A0A0K3CLC9_RHOTO</name>
<feature type="domain" description="RRM" evidence="5">
    <location>
        <begin position="624"/>
        <end position="699"/>
    </location>
</feature>
<sequence length="1375" mass="144865">HPPSLLNTPNTLFDTPRQPLVERQDMAGVGENGSAASSPTLSLKGRTNELKAEDSLLGPPRSSVLAPPSSTTPQVSLLGPDSSPSTSLFPPIDANGISAASATSALAGRPRAGTLPSTFHLRSSAAPSSSGLRSALAAPDALIAPSAFLNGTASLPGSGPTTPLEQPFASTLLPPSSSAASQHRLRSGSLTLPPSSLSNRSGSDPTRLSTLASDPRSPDESSYGDDSHVRTLDYLGLAEETSSSGGGTNESLLTSAPLHASGVNGRSNSLSGSLAPPMQRLGSTGSIQPAPSALGDFAAHQRLRSHTVASAFPPRFNADALSLFHSPHPSASYPSSVAGHSPAATRDDPFNSSPPQPYHLPSHPLHRPSSSSDHTRLLYATDASLSDATTPPAQAEASVPAPAPPLVSLLPPQPPSSAAVDHPNRGRSATIGIIDDSKGEMIPRRRAGTTAGIPPRHLGIGATSPGEGPVAAMASRMGRLSISEDPSQGGSGWGTSEGAVSLSPPVQQPTRSLWVGNLDPKTTPAELQDVFAPYGAIESLRLIPEKECGFVNFVSVADAMRAKEDVLNRLGGQLTKTSGLVRIGYGKAESTPAPTAPGLVHPRSTAGPAPVSAAEMNLQTQPTRALWIGSIPPTTTPNHLLAVFSSFGPIESARVLTHKSCGFVNFERLDDAVAARKSLNNREILGAEVGPVRIGFAKVPTKVSNAPFANQVNGDGTPATAAANGISSYPHVYNALSQISGVSNIPVERQLADGQMQDYRSNMVLGLVGNSHYATAHSFQQPSPPHGQPVETHKGSINEMQLLMRELSQGDPDLEAHVAAVGEERPPIMYYTSIPLAVLNDPRFARRYSNNDAPRLREIRKRLESELPTDEVDEIAHDLMDEIVPLASDYLGNTLVQKLFEQTSTPVRKAMLERIAPHLAPIGTHKNGTWAVQKVIQCAQDEDEYALIQQSLTPYTPPLLLNDFGNYVVQGALRFGSPYADFVFDAMVDRIWEIGSGRFGARSTRQTLENPESPRLHVKRVAASIVLNAIPLATSSNGALLITWFLESSNLPNRYSLLAPRFAPHLSHLCTHKLASQSIMRVINQHEDDEAQRIMVDALLDPDAKVLEDILGDQMHGTACIQKVTSSTHLTVERRQYLFDRIKEAIASLKVETVPAYRKLIEEVGGTYLGPPAGNTPPYTPGPLPHHGGRGPARSPTHGFGGPPHSHAPSRRVPSGHQQFVPSQIPYPQAPSYGAASPYPSAYSGAAPYPLYPPPPFYGGPAPSSQFGSPFSPPFGHTSPPSSHAPSASSPAVSPMMAHPGLPFSRGLPPGSAYPSISSPDPFQALRVASSDFNPAFSPLASPPPPFYPMGSFGTFAAQQEAPGGPFDANKPANG</sequence>
<feature type="region of interest" description="Disordered" evidence="4">
    <location>
        <begin position="329"/>
        <end position="373"/>
    </location>
</feature>
<feature type="compositionally biased region" description="Low complexity" evidence="4">
    <location>
        <begin position="391"/>
        <end position="400"/>
    </location>
</feature>
<dbReference type="PANTHER" id="PTHR47093:SF1">
    <property type="entry name" value="PROTEIN JSN1-RELATED"/>
    <property type="match status" value="1"/>
</dbReference>
<feature type="compositionally biased region" description="Low complexity" evidence="4">
    <location>
        <begin position="121"/>
        <end position="134"/>
    </location>
</feature>
<feature type="compositionally biased region" description="Pro residues" evidence="4">
    <location>
        <begin position="401"/>
        <end position="415"/>
    </location>
</feature>
<feature type="region of interest" description="Disordered" evidence="4">
    <location>
        <begin position="1"/>
        <end position="134"/>
    </location>
</feature>
<keyword evidence="1" id="KW-0677">Repeat</keyword>
<dbReference type="Pfam" id="PF00076">
    <property type="entry name" value="RRM_1"/>
    <property type="match status" value="2"/>
</dbReference>
<reference evidence="7 8" key="1">
    <citation type="submission" date="2015-07" db="EMBL/GenBank/DDBJ databases">
        <authorList>
            <person name="Cajimat M.N.B."/>
            <person name="Milazzo M.L."/>
            <person name="Fulhorst C.F."/>
        </authorList>
    </citation>
    <scope>NUCLEOTIDE SEQUENCE [LARGE SCALE GENOMIC DNA]</scope>
    <source>
        <strain evidence="7">Single colony</strain>
    </source>
</reference>
<dbReference type="SMART" id="SM00360">
    <property type="entry name" value="RRM"/>
    <property type="match status" value="2"/>
</dbReference>
<protein>
    <submittedName>
        <fullName evidence="7">FGENESH: predicted gene_7.252 protein</fullName>
    </submittedName>
</protein>
<dbReference type="Gene3D" id="1.25.10.10">
    <property type="entry name" value="Leucine-rich Repeat Variant"/>
    <property type="match status" value="1"/>
</dbReference>
<dbReference type="Gene3D" id="3.30.70.330">
    <property type="match status" value="2"/>
</dbReference>
<dbReference type="InterPro" id="IPR012677">
    <property type="entry name" value="Nucleotide-bd_a/b_plait_sf"/>
</dbReference>
<organism evidence="7 8">
    <name type="scientific">Rhodotorula toruloides</name>
    <name type="common">Yeast</name>
    <name type="synonym">Rhodosporidium toruloides</name>
    <dbReference type="NCBI Taxonomy" id="5286"/>
    <lineage>
        <taxon>Eukaryota</taxon>
        <taxon>Fungi</taxon>
        <taxon>Dikarya</taxon>
        <taxon>Basidiomycota</taxon>
        <taxon>Pucciniomycotina</taxon>
        <taxon>Microbotryomycetes</taxon>
        <taxon>Sporidiobolales</taxon>
        <taxon>Sporidiobolaceae</taxon>
        <taxon>Rhodotorula</taxon>
    </lineage>
</organism>
<dbReference type="GO" id="GO:0000288">
    <property type="term" value="P:nuclear-transcribed mRNA catabolic process, deadenylation-dependent decay"/>
    <property type="evidence" value="ECO:0007669"/>
    <property type="project" value="TreeGrafter"/>
</dbReference>
<feature type="repeat" description="Pumilio" evidence="3">
    <location>
        <begin position="878"/>
        <end position="913"/>
    </location>
</feature>
<dbReference type="SUPFAM" id="SSF48371">
    <property type="entry name" value="ARM repeat"/>
    <property type="match status" value="1"/>
</dbReference>
<proteinExistence type="predicted"/>
<dbReference type="Pfam" id="PF00806">
    <property type="entry name" value="PUF"/>
    <property type="match status" value="2"/>
</dbReference>
<feature type="compositionally biased region" description="Low complexity" evidence="4">
    <location>
        <begin position="1263"/>
        <end position="1300"/>
    </location>
</feature>
<dbReference type="InterPro" id="IPR035979">
    <property type="entry name" value="RBD_domain_sf"/>
</dbReference>
<dbReference type="STRING" id="5286.A0A0K3CLC9"/>
<feature type="region of interest" description="Disordered" evidence="4">
    <location>
        <begin position="1351"/>
        <end position="1375"/>
    </location>
</feature>
<feature type="compositionally biased region" description="Polar residues" evidence="4">
    <location>
        <begin position="202"/>
        <end position="212"/>
    </location>
</feature>
<feature type="compositionally biased region" description="Pro residues" evidence="4">
    <location>
        <begin position="1174"/>
        <end position="1184"/>
    </location>
</feature>
<dbReference type="GO" id="GO:0003723">
    <property type="term" value="F:RNA binding"/>
    <property type="evidence" value="ECO:0007669"/>
    <property type="project" value="UniProtKB-UniRule"/>
</dbReference>
<feature type="region of interest" description="Disordered" evidence="4">
    <location>
        <begin position="149"/>
        <end position="227"/>
    </location>
</feature>
<evidence type="ECO:0000259" key="5">
    <source>
        <dbReference type="PROSITE" id="PS50102"/>
    </source>
</evidence>
<evidence type="ECO:0000256" key="4">
    <source>
        <dbReference type="SAM" id="MobiDB-lite"/>
    </source>
</evidence>
<evidence type="ECO:0000259" key="6">
    <source>
        <dbReference type="PROSITE" id="PS50303"/>
    </source>
</evidence>
<dbReference type="SMART" id="SM00025">
    <property type="entry name" value="Pumilio"/>
    <property type="match status" value="5"/>
</dbReference>
<keyword evidence="8" id="KW-1185">Reference proteome</keyword>
<feature type="region of interest" description="Disordered" evidence="4">
    <location>
        <begin position="482"/>
        <end position="508"/>
    </location>
</feature>
<feature type="compositionally biased region" description="Low complexity" evidence="4">
    <location>
        <begin position="169"/>
        <end position="201"/>
    </location>
</feature>
<feature type="compositionally biased region" description="Polar residues" evidence="4">
    <location>
        <begin position="1"/>
        <end position="13"/>
    </location>
</feature>
<dbReference type="PROSITE" id="PS50303">
    <property type="entry name" value="PUM_HD"/>
    <property type="match status" value="1"/>
</dbReference>
<dbReference type="CDD" id="cd00590">
    <property type="entry name" value="RRM_SF"/>
    <property type="match status" value="1"/>
</dbReference>
<evidence type="ECO:0000256" key="1">
    <source>
        <dbReference type="ARBA" id="ARBA00022737"/>
    </source>
</evidence>
<evidence type="ECO:0000313" key="8">
    <source>
        <dbReference type="Proteomes" id="UP000199069"/>
    </source>
</evidence>
<feature type="compositionally biased region" description="Low complexity" evidence="4">
    <location>
        <begin position="359"/>
        <end position="372"/>
    </location>
</feature>
<dbReference type="EMBL" id="CWKI01000007">
    <property type="protein sequence ID" value="CTR08006.1"/>
    <property type="molecule type" value="Genomic_DNA"/>
</dbReference>
<feature type="region of interest" description="Disordered" evidence="4">
    <location>
        <begin position="1263"/>
        <end position="1304"/>
    </location>
</feature>
<evidence type="ECO:0000313" key="7">
    <source>
        <dbReference type="EMBL" id="CTR08006.1"/>
    </source>
</evidence>
<evidence type="ECO:0000256" key="3">
    <source>
        <dbReference type="PROSITE-ProRule" id="PRU00317"/>
    </source>
</evidence>
<dbReference type="InterPro" id="IPR000504">
    <property type="entry name" value="RRM_dom"/>
</dbReference>
<feature type="domain" description="PUM-HD" evidence="6">
    <location>
        <begin position="817"/>
        <end position="1168"/>
    </location>
</feature>
<dbReference type="PROSITE" id="PS50302">
    <property type="entry name" value="PUM"/>
    <property type="match status" value="2"/>
</dbReference>
<dbReference type="InterPro" id="IPR016024">
    <property type="entry name" value="ARM-type_fold"/>
</dbReference>
<feature type="compositionally biased region" description="Polar residues" evidence="4">
    <location>
        <begin position="149"/>
        <end position="164"/>
    </location>
</feature>
<dbReference type="InterPro" id="IPR011989">
    <property type="entry name" value="ARM-like"/>
</dbReference>
<dbReference type="OMA" id="MASRMGR"/>
<dbReference type="PROSITE" id="PS50102">
    <property type="entry name" value="RRM"/>
    <property type="match status" value="2"/>
</dbReference>
<feature type="region of interest" description="Disordered" evidence="4">
    <location>
        <begin position="447"/>
        <end position="468"/>
    </location>
</feature>
<feature type="compositionally biased region" description="Low complexity" evidence="4">
    <location>
        <begin position="239"/>
        <end position="255"/>
    </location>
</feature>
<feature type="domain" description="RRM" evidence="5">
    <location>
        <begin position="511"/>
        <end position="588"/>
    </location>
</feature>
<dbReference type="PANTHER" id="PTHR47093">
    <property type="entry name" value="PROTEIN JSN1-RELATED"/>
    <property type="match status" value="1"/>
</dbReference>
<feature type="non-terminal residue" evidence="7">
    <location>
        <position position="1"/>
    </location>
</feature>
<feature type="repeat" description="Pumilio" evidence="3">
    <location>
        <begin position="914"/>
        <end position="949"/>
    </location>
</feature>
<feature type="region of interest" description="Disordered" evidence="4">
    <location>
        <begin position="387"/>
        <end position="431"/>
    </location>
</feature>
<accession>A0A0K3CLC9</accession>
<dbReference type="Proteomes" id="UP000199069">
    <property type="component" value="Unassembled WGS sequence"/>
</dbReference>
<feature type="region of interest" description="Disordered" evidence="4">
    <location>
        <begin position="1166"/>
        <end position="1227"/>
    </location>
</feature>
<dbReference type="InterPro" id="IPR033133">
    <property type="entry name" value="PUM-HD"/>
</dbReference>
<dbReference type="InterPro" id="IPR001313">
    <property type="entry name" value="Pumilio_RNA-bd_rpt"/>
</dbReference>
<dbReference type="InterPro" id="IPR052645">
    <property type="entry name" value="Pumilio_domain_protein"/>
</dbReference>